<evidence type="ECO:0000313" key="6">
    <source>
        <dbReference type="Proteomes" id="UP000789524"/>
    </source>
</evidence>
<evidence type="ECO:0000313" key="5">
    <source>
        <dbReference type="EMBL" id="CAG9580002.1"/>
    </source>
</evidence>
<dbReference type="AlphaFoldDB" id="A0A8J2VVN0"/>
<keyword evidence="6" id="KW-1185">Reference proteome</keyword>
<evidence type="ECO:0000256" key="2">
    <source>
        <dbReference type="ARBA" id="ARBA00022771"/>
    </source>
</evidence>
<dbReference type="EMBL" id="CAKASE010000079">
    <property type="protein sequence ID" value="CAG9580002.1"/>
    <property type="molecule type" value="Genomic_DNA"/>
</dbReference>
<accession>A0A8J2VVN0</accession>
<keyword evidence="1" id="KW-0479">Metal-binding</keyword>
<keyword evidence="3" id="KW-0862">Zinc</keyword>
<dbReference type="Pfam" id="PF04500">
    <property type="entry name" value="FLYWCH"/>
    <property type="match status" value="1"/>
</dbReference>
<protein>
    <submittedName>
        <fullName evidence="5">(African queen) hypothetical protein</fullName>
    </submittedName>
</protein>
<feature type="domain" description="FLYWCH-type" evidence="4">
    <location>
        <begin position="14"/>
        <end position="70"/>
    </location>
</feature>
<dbReference type="Gene3D" id="2.20.25.240">
    <property type="match status" value="2"/>
</dbReference>
<evidence type="ECO:0000256" key="3">
    <source>
        <dbReference type="ARBA" id="ARBA00022833"/>
    </source>
</evidence>
<dbReference type="GO" id="GO:0008270">
    <property type="term" value="F:zinc ion binding"/>
    <property type="evidence" value="ECO:0007669"/>
    <property type="project" value="UniProtKB-KW"/>
</dbReference>
<dbReference type="Proteomes" id="UP000789524">
    <property type="component" value="Unassembled WGS sequence"/>
</dbReference>
<reference evidence="5" key="1">
    <citation type="submission" date="2021-09" db="EMBL/GenBank/DDBJ databases">
        <authorList>
            <person name="Martin H S."/>
        </authorList>
    </citation>
    <scope>NUCLEOTIDE SEQUENCE</scope>
</reference>
<dbReference type="InterPro" id="IPR007588">
    <property type="entry name" value="Znf_FLYWCH"/>
</dbReference>
<comment type="caution">
    <text evidence="5">The sequence shown here is derived from an EMBL/GenBank/DDBJ whole genome shotgun (WGS) entry which is preliminary data.</text>
</comment>
<sequence length="256" mass="29439">MTNMVMNLNVEIHFIRSRRGKRLLVFEKYPYARNSKYGWTCSSRSSKKCNALLRLSSKGVLTVVNSEHTHEPPLFYINEHVKVVTAVNGATLLMLDGYVFTNPSPMSGGERWYCSGRLKWNCSVCLHVNDDYELVWHDDEATTSTPIGLRGPRRKTAQYYRNYRARKRAEMEKELLYRISDPSTNDNSFKRTRKTNAEYQREYRARLKAKRNKMLNDSLAVRPATSTGGFTTTHQSTVVDQKTSTGLVPVLTPGLW</sequence>
<gene>
    <name evidence="5" type="ORF">DCHRY22_LOCUS13489</name>
</gene>
<dbReference type="OrthoDB" id="7471479at2759"/>
<evidence type="ECO:0000259" key="4">
    <source>
        <dbReference type="Pfam" id="PF04500"/>
    </source>
</evidence>
<organism evidence="5 6">
    <name type="scientific">Danaus chrysippus</name>
    <name type="common">African queen</name>
    <dbReference type="NCBI Taxonomy" id="151541"/>
    <lineage>
        <taxon>Eukaryota</taxon>
        <taxon>Metazoa</taxon>
        <taxon>Ecdysozoa</taxon>
        <taxon>Arthropoda</taxon>
        <taxon>Hexapoda</taxon>
        <taxon>Insecta</taxon>
        <taxon>Pterygota</taxon>
        <taxon>Neoptera</taxon>
        <taxon>Endopterygota</taxon>
        <taxon>Lepidoptera</taxon>
        <taxon>Glossata</taxon>
        <taxon>Ditrysia</taxon>
        <taxon>Papilionoidea</taxon>
        <taxon>Nymphalidae</taxon>
        <taxon>Danainae</taxon>
        <taxon>Danaini</taxon>
        <taxon>Danaina</taxon>
        <taxon>Danaus</taxon>
        <taxon>Anosia</taxon>
    </lineage>
</organism>
<name>A0A8J2VVN0_9NEOP</name>
<keyword evidence="2" id="KW-0863">Zinc-finger</keyword>
<proteinExistence type="predicted"/>
<evidence type="ECO:0000256" key="1">
    <source>
        <dbReference type="ARBA" id="ARBA00022723"/>
    </source>
</evidence>